<dbReference type="GO" id="GO:0017128">
    <property type="term" value="F:phospholipid scramblase activity"/>
    <property type="evidence" value="ECO:0007669"/>
    <property type="project" value="InterPro"/>
</dbReference>
<dbReference type="STRING" id="29534.SAMN05444366_2461"/>
<dbReference type="SUPFAM" id="SSF54518">
    <property type="entry name" value="Tubby C-terminal domain-like"/>
    <property type="match status" value="1"/>
</dbReference>
<dbReference type="RefSeq" id="WP_072972754.1">
    <property type="nucleotide sequence ID" value="NZ_FRBY01000003.1"/>
</dbReference>
<dbReference type="InterPro" id="IPR025659">
    <property type="entry name" value="Tubby-like_C"/>
</dbReference>
<dbReference type="PANTHER" id="PTHR23248:SF9">
    <property type="entry name" value="PHOSPHOLIPID SCRAMBLASE"/>
    <property type="match status" value="1"/>
</dbReference>
<sequence length="189" mass="21475">MISDFFDTNNYFVDKKNSFQEHYNVYNDKRERIGRIKQKLTVIQKVLRLTVSKTLFPFSIEIRSANGGLVASILKKGIFSKSQIIVQDASGKKVGVIAKKLNRFKPEFKILNNANEVIAEIGDVWKKSNFIINGPSENQIGTINNDWKGSMKNVLRSDNSYNVNIATNYTNKEEKVAILSTAIAINMFF</sequence>
<keyword evidence="2" id="KW-1185">Reference proteome</keyword>
<dbReference type="GO" id="GO:0005886">
    <property type="term" value="C:plasma membrane"/>
    <property type="evidence" value="ECO:0007669"/>
    <property type="project" value="TreeGrafter"/>
</dbReference>
<gene>
    <name evidence="1" type="ORF">SAMN05444366_2461</name>
</gene>
<dbReference type="Proteomes" id="UP000184121">
    <property type="component" value="Unassembled WGS sequence"/>
</dbReference>
<organism evidence="1 2">
    <name type="scientific">Flavobacterium saccharophilum</name>
    <dbReference type="NCBI Taxonomy" id="29534"/>
    <lineage>
        <taxon>Bacteria</taxon>
        <taxon>Pseudomonadati</taxon>
        <taxon>Bacteroidota</taxon>
        <taxon>Flavobacteriia</taxon>
        <taxon>Flavobacteriales</taxon>
        <taxon>Flavobacteriaceae</taxon>
        <taxon>Flavobacterium</taxon>
    </lineage>
</organism>
<name>A0A1M7GA32_9FLAO</name>
<dbReference type="PANTHER" id="PTHR23248">
    <property type="entry name" value="PHOSPHOLIPID SCRAMBLASE-RELATED"/>
    <property type="match status" value="1"/>
</dbReference>
<evidence type="ECO:0000313" key="2">
    <source>
        <dbReference type="Proteomes" id="UP000184121"/>
    </source>
</evidence>
<evidence type="ECO:0000313" key="1">
    <source>
        <dbReference type="EMBL" id="SHM13153.1"/>
    </source>
</evidence>
<dbReference type="OrthoDB" id="652307at2"/>
<dbReference type="InterPro" id="IPR005552">
    <property type="entry name" value="Scramblase"/>
</dbReference>
<proteinExistence type="predicted"/>
<reference evidence="2" key="1">
    <citation type="submission" date="2016-11" db="EMBL/GenBank/DDBJ databases">
        <authorList>
            <person name="Varghese N."/>
            <person name="Submissions S."/>
        </authorList>
    </citation>
    <scope>NUCLEOTIDE SEQUENCE [LARGE SCALE GENOMIC DNA]</scope>
    <source>
        <strain evidence="2">DSM 1811</strain>
    </source>
</reference>
<protein>
    <submittedName>
        <fullName evidence="1">Scramblase</fullName>
    </submittedName>
</protein>
<dbReference type="EMBL" id="FRBY01000003">
    <property type="protein sequence ID" value="SHM13153.1"/>
    <property type="molecule type" value="Genomic_DNA"/>
</dbReference>
<dbReference type="AlphaFoldDB" id="A0A1M7GA32"/>
<accession>A0A1M7GA32</accession>
<dbReference type="Pfam" id="PF03803">
    <property type="entry name" value="Scramblase"/>
    <property type="match status" value="1"/>
</dbReference>